<dbReference type="AlphaFoldDB" id="A0A3N4MD36"/>
<comment type="caution">
    <text evidence="4">The sequence shown here is derived from an EMBL/GenBank/DDBJ whole genome shotgun (WGS) entry which is preliminary data.</text>
</comment>
<reference evidence="5" key="1">
    <citation type="submission" date="2018-11" db="EMBL/GenBank/DDBJ databases">
        <title>Chitinophaga lutea sp.nov., isolate from arsenic contaminated soil.</title>
        <authorList>
            <person name="Zong Y."/>
        </authorList>
    </citation>
    <scope>NUCLEOTIDE SEQUENCE [LARGE SCALE GENOMIC DNA]</scope>
    <source>
        <strain evidence="5">YLT18</strain>
    </source>
</reference>
<proteinExistence type="predicted"/>
<keyword evidence="1" id="KW-1133">Transmembrane helix</keyword>
<feature type="domain" description="FecR protein" evidence="2">
    <location>
        <begin position="174"/>
        <end position="266"/>
    </location>
</feature>
<dbReference type="Pfam" id="PF16344">
    <property type="entry name" value="FecR_C"/>
    <property type="match status" value="1"/>
</dbReference>
<evidence type="ECO:0000259" key="2">
    <source>
        <dbReference type="Pfam" id="PF04773"/>
    </source>
</evidence>
<dbReference type="OrthoDB" id="643697at2"/>
<keyword evidence="1" id="KW-0812">Transmembrane</keyword>
<evidence type="ECO:0000259" key="3">
    <source>
        <dbReference type="Pfam" id="PF16344"/>
    </source>
</evidence>
<dbReference type="InterPro" id="IPR012373">
    <property type="entry name" value="Ferrdict_sens_TM"/>
</dbReference>
<evidence type="ECO:0000313" key="4">
    <source>
        <dbReference type="EMBL" id="RPD41842.1"/>
    </source>
</evidence>
<dbReference type="GO" id="GO:0016989">
    <property type="term" value="F:sigma factor antagonist activity"/>
    <property type="evidence" value="ECO:0007669"/>
    <property type="project" value="TreeGrafter"/>
</dbReference>
<accession>A0A3N4MD36</accession>
<gene>
    <name evidence="4" type="ORF">EG028_06670</name>
</gene>
<dbReference type="EMBL" id="RMBX01000003">
    <property type="protein sequence ID" value="RPD41842.1"/>
    <property type="molecule type" value="Genomic_DNA"/>
</dbReference>
<dbReference type="InterPro" id="IPR006860">
    <property type="entry name" value="FecR"/>
</dbReference>
<keyword evidence="1" id="KW-0472">Membrane</keyword>
<evidence type="ECO:0000256" key="1">
    <source>
        <dbReference type="SAM" id="Phobius"/>
    </source>
</evidence>
<dbReference type="InterPro" id="IPR032508">
    <property type="entry name" value="FecR_C"/>
</dbReference>
<sequence length="378" mass="41948">MSINPNQQKSCLDYIMTNIPEEGYISQLMSEKLAGIISPEDDAHLCNLIETDPQTRAAWEEYRSRFPQEHLDNQFAAADQINWKPLPPRRKIFRWQYAAAAAAIAIGIFVLLPGKEPAPATSAHTEGIRLTLADGRQLSPGQPAASPQKGFSLQKDSLLVDAGTPAPGGYNELEVPTGMDYRVVLPDGSIVWLNAASKLTFPFAFTGPERKVTVSGEAFFEVTPDHTHPFIVETPNGRVEVLGTSFNVNSYDSSQVKISLLSGAVQVHQGEQAMLLKPGRQAVVTNTAAIRETAFAEEQTLSWRKGWFWFEDTHLTEIAGVITRWYGVTVKMDDENVTRQVFTGRLDKTTALDVFLKQLKSTKVIDYYFDNAGSLHFK</sequence>
<dbReference type="Gene3D" id="2.60.120.1440">
    <property type="match status" value="1"/>
</dbReference>
<dbReference type="PANTHER" id="PTHR30273">
    <property type="entry name" value="PERIPLASMIC SIGNAL SENSOR AND SIGMA FACTOR ACTIVATOR FECR-RELATED"/>
    <property type="match status" value="1"/>
</dbReference>
<dbReference type="PIRSF" id="PIRSF018266">
    <property type="entry name" value="FecR"/>
    <property type="match status" value="1"/>
</dbReference>
<dbReference type="Proteomes" id="UP000279089">
    <property type="component" value="Unassembled WGS sequence"/>
</dbReference>
<dbReference type="Pfam" id="PF04773">
    <property type="entry name" value="FecR"/>
    <property type="match status" value="1"/>
</dbReference>
<feature type="transmembrane region" description="Helical" evidence="1">
    <location>
        <begin position="92"/>
        <end position="112"/>
    </location>
</feature>
<protein>
    <submittedName>
        <fullName evidence="4">DUF4974 domain-containing protein</fullName>
    </submittedName>
</protein>
<feature type="domain" description="Protein FecR C-terminal" evidence="3">
    <location>
        <begin position="308"/>
        <end position="368"/>
    </location>
</feature>
<organism evidence="4 5">
    <name type="scientific">Chitinophaga barathri</name>
    <dbReference type="NCBI Taxonomy" id="1647451"/>
    <lineage>
        <taxon>Bacteria</taxon>
        <taxon>Pseudomonadati</taxon>
        <taxon>Bacteroidota</taxon>
        <taxon>Chitinophagia</taxon>
        <taxon>Chitinophagales</taxon>
        <taxon>Chitinophagaceae</taxon>
        <taxon>Chitinophaga</taxon>
    </lineage>
</organism>
<dbReference type="Gene3D" id="3.55.50.30">
    <property type="match status" value="1"/>
</dbReference>
<dbReference type="PANTHER" id="PTHR30273:SF2">
    <property type="entry name" value="PROTEIN FECR"/>
    <property type="match status" value="1"/>
</dbReference>
<evidence type="ECO:0000313" key="5">
    <source>
        <dbReference type="Proteomes" id="UP000279089"/>
    </source>
</evidence>
<keyword evidence="5" id="KW-1185">Reference proteome</keyword>
<name>A0A3N4MD36_9BACT</name>